<dbReference type="FunFam" id="4.10.280.10:FF:000025">
    <property type="entry name" value="protein atonal homolog 7"/>
    <property type="match status" value="1"/>
</dbReference>
<organism evidence="9">
    <name type="scientific">Oppiella nova</name>
    <dbReference type="NCBI Taxonomy" id="334625"/>
    <lineage>
        <taxon>Eukaryota</taxon>
        <taxon>Metazoa</taxon>
        <taxon>Ecdysozoa</taxon>
        <taxon>Arthropoda</taxon>
        <taxon>Chelicerata</taxon>
        <taxon>Arachnida</taxon>
        <taxon>Acari</taxon>
        <taxon>Acariformes</taxon>
        <taxon>Sarcoptiformes</taxon>
        <taxon>Oribatida</taxon>
        <taxon>Brachypylina</taxon>
        <taxon>Oppioidea</taxon>
        <taxon>Oppiidae</taxon>
        <taxon>Oppiella</taxon>
    </lineage>
</organism>
<keyword evidence="4" id="KW-0524">Neurogenesis</keyword>
<dbReference type="CDD" id="cd19715">
    <property type="entry name" value="bHLH_TS_amos_like"/>
    <property type="match status" value="1"/>
</dbReference>
<evidence type="ECO:0000256" key="2">
    <source>
        <dbReference type="ARBA" id="ARBA00022473"/>
    </source>
</evidence>
<proteinExistence type="predicted"/>
<dbReference type="PROSITE" id="PS50888">
    <property type="entry name" value="BHLH"/>
    <property type="match status" value="1"/>
</dbReference>
<keyword evidence="3" id="KW-0221">Differentiation</keyword>
<dbReference type="Pfam" id="PF00010">
    <property type="entry name" value="HLH"/>
    <property type="match status" value="1"/>
</dbReference>
<dbReference type="GO" id="GO:0061564">
    <property type="term" value="P:axon development"/>
    <property type="evidence" value="ECO:0007669"/>
    <property type="project" value="TreeGrafter"/>
</dbReference>
<keyword evidence="5" id="KW-0805">Transcription regulation</keyword>
<evidence type="ECO:0000259" key="8">
    <source>
        <dbReference type="PROSITE" id="PS50888"/>
    </source>
</evidence>
<dbReference type="SMART" id="SM00353">
    <property type="entry name" value="HLH"/>
    <property type="match status" value="1"/>
</dbReference>
<evidence type="ECO:0000256" key="3">
    <source>
        <dbReference type="ARBA" id="ARBA00022782"/>
    </source>
</evidence>
<name>A0A7R9LIH7_9ACAR</name>
<dbReference type="InterPro" id="IPR050359">
    <property type="entry name" value="bHLH_transcription_factors"/>
</dbReference>
<keyword evidence="7" id="KW-0539">Nucleus</keyword>
<dbReference type="Gene3D" id="4.10.280.10">
    <property type="entry name" value="Helix-loop-helix DNA-binding domain"/>
    <property type="match status" value="1"/>
</dbReference>
<dbReference type="GO" id="GO:0070888">
    <property type="term" value="F:E-box binding"/>
    <property type="evidence" value="ECO:0007669"/>
    <property type="project" value="TreeGrafter"/>
</dbReference>
<dbReference type="InterPro" id="IPR036638">
    <property type="entry name" value="HLH_DNA-bd_sf"/>
</dbReference>
<dbReference type="EMBL" id="CAJPVJ010001043">
    <property type="protein sequence ID" value="CAG2163955.1"/>
    <property type="molecule type" value="Genomic_DNA"/>
</dbReference>
<keyword evidence="2" id="KW-0217">Developmental protein</keyword>
<feature type="domain" description="BHLH" evidence="8">
    <location>
        <begin position="145"/>
        <end position="197"/>
    </location>
</feature>
<dbReference type="EMBL" id="OC915868">
    <property type="protein sequence ID" value="CAD7642285.1"/>
    <property type="molecule type" value="Genomic_DNA"/>
</dbReference>
<dbReference type="GO" id="GO:0016360">
    <property type="term" value="P:sensory organ precursor cell fate determination"/>
    <property type="evidence" value="ECO:0007669"/>
    <property type="project" value="UniProtKB-ARBA"/>
</dbReference>
<gene>
    <name evidence="9" type="ORF">ONB1V03_LOCUS3516</name>
</gene>
<evidence type="ECO:0000256" key="6">
    <source>
        <dbReference type="ARBA" id="ARBA00023163"/>
    </source>
</evidence>
<dbReference type="GO" id="GO:0005634">
    <property type="term" value="C:nucleus"/>
    <property type="evidence" value="ECO:0007669"/>
    <property type="project" value="UniProtKB-SubCell"/>
</dbReference>
<evidence type="ECO:0000256" key="5">
    <source>
        <dbReference type="ARBA" id="ARBA00023015"/>
    </source>
</evidence>
<keyword evidence="10" id="KW-1185">Reference proteome</keyword>
<dbReference type="InterPro" id="IPR011598">
    <property type="entry name" value="bHLH_dom"/>
</dbReference>
<dbReference type="Proteomes" id="UP000728032">
    <property type="component" value="Unassembled WGS sequence"/>
</dbReference>
<dbReference type="GO" id="GO:0000981">
    <property type="term" value="F:DNA-binding transcription factor activity, RNA polymerase II-specific"/>
    <property type="evidence" value="ECO:0007669"/>
    <property type="project" value="TreeGrafter"/>
</dbReference>
<evidence type="ECO:0000256" key="4">
    <source>
        <dbReference type="ARBA" id="ARBA00022902"/>
    </source>
</evidence>
<keyword evidence="6" id="KW-0804">Transcription</keyword>
<dbReference type="PANTHER" id="PTHR19290">
    <property type="entry name" value="BASIC HELIX-LOOP-HELIX PROTEIN NEUROGENIN-RELATED"/>
    <property type="match status" value="1"/>
</dbReference>
<comment type="subcellular location">
    <subcellularLocation>
        <location evidence="1">Nucleus</location>
    </subcellularLocation>
</comment>
<dbReference type="OrthoDB" id="6161578at2759"/>
<dbReference type="PANTHER" id="PTHR19290:SF162">
    <property type="entry name" value="TRANSCRIPTION FACTOR ATOH7"/>
    <property type="match status" value="1"/>
</dbReference>
<dbReference type="GO" id="GO:0046982">
    <property type="term" value="F:protein heterodimerization activity"/>
    <property type="evidence" value="ECO:0007669"/>
    <property type="project" value="UniProtKB-ARBA"/>
</dbReference>
<feature type="non-terminal residue" evidence="9">
    <location>
        <position position="201"/>
    </location>
</feature>
<evidence type="ECO:0000256" key="1">
    <source>
        <dbReference type="ARBA" id="ARBA00004123"/>
    </source>
</evidence>
<dbReference type="SUPFAM" id="SSF47459">
    <property type="entry name" value="HLH, helix-loop-helix DNA-binding domain"/>
    <property type="match status" value="1"/>
</dbReference>
<protein>
    <recommendedName>
        <fullName evidence="8">BHLH domain-containing protein</fullName>
    </recommendedName>
</protein>
<dbReference type="GO" id="GO:0045944">
    <property type="term" value="P:positive regulation of transcription by RNA polymerase II"/>
    <property type="evidence" value="ECO:0007669"/>
    <property type="project" value="TreeGrafter"/>
</dbReference>
<evidence type="ECO:0000313" key="10">
    <source>
        <dbReference type="Proteomes" id="UP000728032"/>
    </source>
</evidence>
<accession>A0A7R9LIH7</accession>
<evidence type="ECO:0000256" key="7">
    <source>
        <dbReference type="ARBA" id="ARBA00023242"/>
    </source>
</evidence>
<evidence type="ECO:0000313" key="9">
    <source>
        <dbReference type="EMBL" id="CAD7642285.1"/>
    </source>
</evidence>
<dbReference type="AlphaFoldDB" id="A0A7R9LIH7"/>
<sequence>MTDKNNICYQNHSSVFPNEEQNTANNAGNPLDINSFALFNANLENMSSTSTHYSVSAHQLYVESIEGFSCGSPSDESSNQRLFITKHLTETHKRNVSNECKQTKHYVLTNDNQLVATKVTRKAKSKKKLAKLLDTSSAPVVVLKKRRLAANARERKRMHSLNTAFDRLREVVPGIGDDSKLSKYETLQMAQQYILALNELL</sequence>
<reference evidence="9" key="1">
    <citation type="submission" date="2020-11" db="EMBL/GenBank/DDBJ databases">
        <authorList>
            <person name="Tran Van P."/>
        </authorList>
    </citation>
    <scope>NUCLEOTIDE SEQUENCE</scope>
</reference>